<reference evidence="1 2" key="1">
    <citation type="submission" date="2021-06" db="EMBL/GenBank/DDBJ databases">
        <title>Caerostris darwini draft genome.</title>
        <authorList>
            <person name="Kono N."/>
            <person name="Arakawa K."/>
        </authorList>
    </citation>
    <scope>NUCLEOTIDE SEQUENCE [LARGE SCALE GENOMIC DNA]</scope>
</reference>
<evidence type="ECO:0000313" key="1">
    <source>
        <dbReference type="EMBL" id="GIY61560.1"/>
    </source>
</evidence>
<organism evidence="1 2">
    <name type="scientific">Caerostris darwini</name>
    <dbReference type="NCBI Taxonomy" id="1538125"/>
    <lineage>
        <taxon>Eukaryota</taxon>
        <taxon>Metazoa</taxon>
        <taxon>Ecdysozoa</taxon>
        <taxon>Arthropoda</taxon>
        <taxon>Chelicerata</taxon>
        <taxon>Arachnida</taxon>
        <taxon>Araneae</taxon>
        <taxon>Araneomorphae</taxon>
        <taxon>Entelegynae</taxon>
        <taxon>Araneoidea</taxon>
        <taxon>Araneidae</taxon>
        <taxon>Caerostris</taxon>
    </lineage>
</organism>
<dbReference type="Proteomes" id="UP001054837">
    <property type="component" value="Unassembled WGS sequence"/>
</dbReference>
<proteinExistence type="predicted"/>
<accession>A0AAV4UW20</accession>
<comment type="caution">
    <text evidence="1">The sequence shown here is derived from an EMBL/GenBank/DDBJ whole genome shotgun (WGS) entry which is preliminary data.</text>
</comment>
<protein>
    <recommendedName>
        <fullName evidence="3">CCHC-type domain-containing protein</fullName>
    </recommendedName>
</protein>
<name>A0AAV4UW20_9ARAC</name>
<dbReference type="EMBL" id="BPLQ01011950">
    <property type="protein sequence ID" value="GIY61560.1"/>
    <property type="molecule type" value="Genomic_DNA"/>
</dbReference>
<gene>
    <name evidence="1" type="ORF">CDAR_391591</name>
</gene>
<dbReference type="AlphaFoldDB" id="A0AAV4UW20"/>
<evidence type="ECO:0000313" key="2">
    <source>
        <dbReference type="Proteomes" id="UP001054837"/>
    </source>
</evidence>
<keyword evidence="2" id="KW-1185">Reference proteome</keyword>
<evidence type="ECO:0008006" key="3">
    <source>
        <dbReference type="Google" id="ProtNLM"/>
    </source>
</evidence>
<sequence length="405" mass="46232">MNTSTNTPTNEGQSPENSLAINLRNQMVKIFEKDHNMLAKTKNRASKKLDELVTIFNEKDALIHSLKEEILSIKKEQMQDETTTNQKLEIATLKGQLEESRSMFSEIIKENTTLFKRALENSSNQLKEKTTTYSEVVKQKEKITSEKTTVIVAALDQKATAKEVQEKLAKNLGNTCEAGKIKKIITGKQQQVIIKMTGIEEANQLREKIKENEKLKNELKVTQPKPKTHEVIVYGIPDGTQQEDITKSITIALNKTPETQTVAKIFEDKNKRMHAIVRLPTIDAKKLITIGRIFISFLSCTVKPYHTLIRCFKCQEIGHKTHTCTNEERCGKCCGKHDTRKCEVDKNYSCVNCVNHNKKNGSGFDTAHCAYDRKCSTQVKIMNELRDAFRRNRQQHQPNQTVNHE</sequence>